<proteinExistence type="predicted"/>
<sequence length="52" mass="5640">MNPLTVNPAIVLDHALRSGPESRAVNARRTRRADRAVHAARSARVALQRAGL</sequence>
<evidence type="ECO:0000313" key="2">
    <source>
        <dbReference type="Proteomes" id="UP001499882"/>
    </source>
</evidence>
<comment type="caution">
    <text evidence="1">The sequence shown here is derived from an EMBL/GenBank/DDBJ whole genome shotgun (WGS) entry which is preliminary data.</text>
</comment>
<gene>
    <name evidence="1" type="ORF">GCM10023350_37040</name>
</gene>
<dbReference type="Proteomes" id="UP001499882">
    <property type="component" value="Unassembled WGS sequence"/>
</dbReference>
<keyword evidence="2" id="KW-1185">Reference proteome</keyword>
<evidence type="ECO:0000313" key="1">
    <source>
        <dbReference type="EMBL" id="GAA4748693.1"/>
    </source>
</evidence>
<reference evidence="2" key="1">
    <citation type="journal article" date="2019" name="Int. J. Syst. Evol. Microbiol.">
        <title>The Global Catalogue of Microorganisms (GCM) 10K type strain sequencing project: providing services to taxonomists for standard genome sequencing and annotation.</title>
        <authorList>
            <consortium name="The Broad Institute Genomics Platform"/>
            <consortium name="The Broad Institute Genome Sequencing Center for Infectious Disease"/>
            <person name="Wu L."/>
            <person name="Ma J."/>
        </authorList>
    </citation>
    <scope>NUCLEOTIDE SEQUENCE [LARGE SCALE GENOMIC DNA]</scope>
    <source>
        <strain evidence="2">JCM 18532</strain>
    </source>
</reference>
<organism evidence="1 2">
    <name type="scientific">Nocardioides endophyticus</name>
    <dbReference type="NCBI Taxonomy" id="1353775"/>
    <lineage>
        <taxon>Bacteria</taxon>
        <taxon>Bacillati</taxon>
        <taxon>Actinomycetota</taxon>
        <taxon>Actinomycetes</taxon>
        <taxon>Propionibacteriales</taxon>
        <taxon>Nocardioidaceae</taxon>
        <taxon>Nocardioides</taxon>
    </lineage>
</organism>
<protein>
    <submittedName>
        <fullName evidence="1">Uncharacterized protein</fullName>
    </submittedName>
</protein>
<dbReference type="EMBL" id="BAABKN010000023">
    <property type="protein sequence ID" value="GAA4748693.1"/>
    <property type="molecule type" value="Genomic_DNA"/>
</dbReference>
<dbReference type="RefSeq" id="WP_345528415.1">
    <property type="nucleotide sequence ID" value="NZ_BAABKN010000023.1"/>
</dbReference>
<name>A0ABP8Z7G0_9ACTN</name>
<accession>A0ABP8Z7G0</accession>